<evidence type="ECO:0000313" key="2">
    <source>
        <dbReference type="Proteomes" id="UP001163321"/>
    </source>
</evidence>
<protein>
    <submittedName>
        <fullName evidence="1">Uncharacterized protein</fullName>
    </submittedName>
</protein>
<dbReference type="EMBL" id="CM047588">
    <property type="protein sequence ID" value="KAI9906096.1"/>
    <property type="molecule type" value="Genomic_DNA"/>
</dbReference>
<name>A0ACC0VKT8_9STRA</name>
<proteinExistence type="predicted"/>
<comment type="caution">
    <text evidence="1">The sequence shown here is derived from an EMBL/GenBank/DDBJ whole genome shotgun (WGS) entry which is preliminary data.</text>
</comment>
<sequence length="152" mass="17298">MPDATWDSLSYLPGFGNDFSSEALPDALPKGQNNPQKCPYGLYAEQLSGTAFTLPRHTNQRSWLYRILPSVVHAPYQEIEHACVKSDFIHENVTPQQLRWKPMPFPDTSSKVDFVDGLCTIGRKKKEKKNCVGVEVANEKHTHRSKWLMPLD</sequence>
<organism evidence="1 2">
    <name type="scientific">Peronosclerospora sorghi</name>
    <dbReference type="NCBI Taxonomy" id="230839"/>
    <lineage>
        <taxon>Eukaryota</taxon>
        <taxon>Sar</taxon>
        <taxon>Stramenopiles</taxon>
        <taxon>Oomycota</taxon>
        <taxon>Peronosporomycetes</taxon>
        <taxon>Peronosporales</taxon>
        <taxon>Peronosporaceae</taxon>
        <taxon>Peronosclerospora</taxon>
    </lineage>
</organism>
<dbReference type="Proteomes" id="UP001163321">
    <property type="component" value="Chromosome 9"/>
</dbReference>
<reference evidence="1 2" key="1">
    <citation type="journal article" date="2022" name="bioRxiv">
        <title>The genome of the oomycete Peronosclerospora sorghi, a cosmopolitan pathogen of maize and sorghum, is inflated with dispersed pseudogenes.</title>
        <authorList>
            <person name="Fletcher K."/>
            <person name="Martin F."/>
            <person name="Isakeit T."/>
            <person name="Cavanaugh K."/>
            <person name="Magill C."/>
            <person name="Michelmore R."/>
        </authorList>
    </citation>
    <scope>NUCLEOTIDE SEQUENCE [LARGE SCALE GENOMIC DNA]</scope>
    <source>
        <strain evidence="1">P6</strain>
    </source>
</reference>
<accession>A0ACC0VKT8</accession>
<keyword evidence="2" id="KW-1185">Reference proteome</keyword>
<evidence type="ECO:0000313" key="1">
    <source>
        <dbReference type="EMBL" id="KAI9906096.1"/>
    </source>
</evidence>
<gene>
    <name evidence="1" type="ORF">PsorP6_014014</name>
</gene>